<dbReference type="AlphaFoldDB" id="A0A448X7J8"/>
<keyword evidence="2" id="KW-1185">Reference proteome</keyword>
<name>A0A448X7J8_9PLAT</name>
<dbReference type="Proteomes" id="UP000784294">
    <property type="component" value="Unassembled WGS sequence"/>
</dbReference>
<comment type="caution">
    <text evidence="1">The sequence shown here is derived from an EMBL/GenBank/DDBJ whole genome shotgun (WGS) entry which is preliminary data.</text>
</comment>
<organism evidence="1 2">
    <name type="scientific">Protopolystoma xenopodis</name>
    <dbReference type="NCBI Taxonomy" id="117903"/>
    <lineage>
        <taxon>Eukaryota</taxon>
        <taxon>Metazoa</taxon>
        <taxon>Spiralia</taxon>
        <taxon>Lophotrochozoa</taxon>
        <taxon>Platyhelminthes</taxon>
        <taxon>Monogenea</taxon>
        <taxon>Polyopisthocotylea</taxon>
        <taxon>Polystomatidea</taxon>
        <taxon>Polystomatidae</taxon>
        <taxon>Protopolystoma</taxon>
    </lineage>
</organism>
<dbReference type="EMBL" id="CAAALY010109402">
    <property type="protein sequence ID" value="VEL30101.1"/>
    <property type="molecule type" value="Genomic_DNA"/>
</dbReference>
<reference evidence="1" key="1">
    <citation type="submission" date="2018-11" db="EMBL/GenBank/DDBJ databases">
        <authorList>
            <consortium name="Pathogen Informatics"/>
        </authorList>
    </citation>
    <scope>NUCLEOTIDE SEQUENCE</scope>
</reference>
<protein>
    <submittedName>
        <fullName evidence="1">Uncharacterized protein</fullName>
    </submittedName>
</protein>
<proteinExistence type="predicted"/>
<accession>A0A448X7J8</accession>
<evidence type="ECO:0000313" key="1">
    <source>
        <dbReference type="EMBL" id="VEL30101.1"/>
    </source>
</evidence>
<evidence type="ECO:0000313" key="2">
    <source>
        <dbReference type="Proteomes" id="UP000784294"/>
    </source>
</evidence>
<sequence>MTTKFDLGISTEEAIAAEKEGAMTIGDRRQAGVIRRSTGAETVLQWAESWSWGKEDKTFEGRDSETGETTISLARLLISEGERWSLVWI</sequence>
<gene>
    <name evidence="1" type="ORF">PXEA_LOCUS23541</name>
</gene>